<evidence type="ECO:0000313" key="1">
    <source>
        <dbReference type="EMBL" id="KOR76853.1"/>
    </source>
</evidence>
<name>A0A0M1N3Y5_9BACL</name>
<keyword evidence="2" id="KW-1185">Reference proteome</keyword>
<comment type="caution">
    <text evidence="1">The sequence shown here is derived from an EMBL/GenBank/DDBJ whole genome shotgun (WGS) entry which is preliminary data.</text>
</comment>
<dbReference type="EMBL" id="LIUT01000006">
    <property type="protein sequence ID" value="KOR76853.1"/>
    <property type="molecule type" value="Genomic_DNA"/>
</dbReference>
<dbReference type="Proteomes" id="UP000036932">
    <property type="component" value="Unassembled WGS sequence"/>
</dbReference>
<organism evidence="1 2">
    <name type="scientific">Paenibacillus solani</name>
    <dbReference type="NCBI Taxonomy" id="1705565"/>
    <lineage>
        <taxon>Bacteria</taxon>
        <taxon>Bacillati</taxon>
        <taxon>Bacillota</taxon>
        <taxon>Bacilli</taxon>
        <taxon>Bacillales</taxon>
        <taxon>Paenibacillaceae</taxon>
        <taxon>Paenibacillus</taxon>
    </lineage>
</organism>
<accession>A0A0M1N3Y5</accession>
<protein>
    <submittedName>
        <fullName evidence="1">Uncharacterized protein</fullName>
    </submittedName>
</protein>
<dbReference type="PATRIC" id="fig|1705565.3.peg.792"/>
<evidence type="ECO:0000313" key="2">
    <source>
        <dbReference type="Proteomes" id="UP000036932"/>
    </source>
</evidence>
<reference evidence="2" key="1">
    <citation type="submission" date="2015-08" db="EMBL/GenBank/DDBJ databases">
        <title>Genome sequencing project for genomic taxonomy and phylogenomics of Bacillus-like bacteria.</title>
        <authorList>
            <person name="Liu B."/>
            <person name="Wang J."/>
            <person name="Zhu Y."/>
            <person name="Liu G."/>
            <person name="Chen Q."/>
            <person name="Chen Z."/>
            <person name="Lan J."/>
            <person name="Che J."/>
            <person name="Ge C."/>
            <person name="Shi H."/>
            <person name="Pan Z."/>
            <person name="Liu X."/>
        </authorList>
    </citation>
    <scope>NUCLEOTIDE SEQUENCE [LARGE SCALE GENOMIC DNA]</scope>
    <source>
        <strain evidence="2">FJAT-22460</strain>
    </source>
</reference>
<sequence length="59" mass="6061">MGWDNAVRCNAGPSGAALGEACGTLGTKRWGADFAVRGVGEAMEDVAEARGINKGHHFS</sequence>
<gene>
    <name evidence="1" type="ORF">AM231_23255</name>
</gene>
<proteinExistence type="predicted"/>
<dbReference type="AlphaFoldDB" id="A0A0M1N3Y5"/>